<gene>
    <name evidence="2" type="ORF">QUF89_13630</name>
</gene>
<protein>
    <recommendedName>
        <fullName evidence="4">Phosphatase</fullName>
    </recommendedName>
</protein>
<keyword evidence="1" id="KW-0472">Membrane</keyword>
<reference evidence="2" key="1">
    <citation type="submission" date="2023-06" db="EMBL/GenBank/DDBJ databases">
        <title>Comparative genomics of Bacillaceae isolates and their secondary metabolite potential.</title>
        <authorList>
            <person name="Song L."/>
            <person name="Nielsen L.J."/>
            <person name="Mohite O."/>
            <person name="Xu X."/>
            <person name="Weber T."/>
            <person name="Kovacs A.T."/>
        </authorList>
    </citation>
    <scope>NUCLEOTIDE SEQUENCE</scope>
    <source>
        <strain evidence="2">D8_B_37</strain>
    </source>
</reference>
<dbReference type="Proteomes" id="UP001234602">
    <property type="component" value="Unassembled WGS sequence"/>
</dbReference>
<proteinExistence type="predicted"/>
<organism evidence="2 3">
    <name type="scientific">Peribacillus simplex</name>
    <dbReference type="NCBI Taxonomy" id="1478"/>
    <lineage>
        <taxon>Bacteria</taxon>
        <taxon>Bacillati</taxon>
        <taxon>Bacillota</taxon>
        <taxon>Bacilli</taxon>
        <taxon>Bacillales</taxon>
        <taxon>Bacillaceae</taxon>
        <taxon>Peribacillus</taxon>
    </lineage>
</organism>
<sequence length="54" mass="5949">MSMQAIEERNSSKKLLTLFIICSFINTSVILVSKNPNDLHSFGSPDMPIKGGTH</sequence>
<keyword evidence="1" id="KW-0812">Transmembrane</keyword>
<comment type="caution">
    <text evidence="2">The sequence shown here is derived from an EMBL/GenBank/DDBJ whole genome shotgun (WGS) entry which is preliminary data.</text>
</comment>
<evidence type="ECO:0000256" key="1">
    <source>
        <dbReference type="SAM" id="Phobius"/>
    </source>
</evidence>
<evidence type="ECO:0008006" key="4">
    <source>
        <dbReference type="Google" id="ProtNLM"/>
    </source>
</evidence>
<dbReference type="EMBL" id="JAUCEY010000008">
    <property type="protein sequence ID" value="MDM5453222.1"/>
    <property type="molecule type" value="Genomic_DNA"/>
</dbReference>
<name>A0AAW7ISW3_9BACI</name>
<accession>A0AAW7ISW3</accession>
<dbReference type="AlphaFoldDB" id="A0AAW7ISW3"/>
<evidence type="ECO:0000313" key="3">
    <source>
        <dbReference type="Proteomes" id="UP001234602"/>
    </source>
</evidence>
<feature type="transmembrane region" description="Helical" evidence="1">
    <location>
        <begin position="15"/>
        <end position="33"/>
    </location>
</feature>
<keyword evidence="1" id="KW-1133">Transmembrane helix</keyword>
<evidence type="ECO:0000313" key="2">
    <source>
        <dbReference type="EMBL" id="MDM5453222.1"/>
    </source>
</evidence>